<evidence type="ECO:0000313" key="2">
    <source>
        <dbReference type="EMBL" id="TCL07492.1"/>
    </source>
</evidence>
<sequence length="104" mass="11288">MLAPPIHCSRQRLAARILALTADTEVLPTAIPHVTLFRRPGPVAPQAVVYEPSLAIIAQGKKRTLVGNETYIHDDAHFLLTSIDLPTIAEVLDASRALRSKDTA</sequence>
<dbReference type="RefSeq" id="WP_132927670.1">
    <property type="nucleotide sequence ID" value="NZ_SJOI01000001.1"/>
</dbReference>
<feature type="domain" description="Transcription regulator HTH AraC N-terminal" evidence="1">
    <location>
        <begin position="30"/>
        <end position="96"/>
    </location>
</feature>
<gene>
    <name evidence="2" type="ORF">EZJ58_5820</name>
</gene>
<dbReference type="PANTHER" id="PTHR43436:SF1">
    <property type="entry name" value="TRANSCRIPTIONAL REGULATORY PROTEIN"/>
    <property type="match status" value="1"/>
</dbReference>
<comment type="caution">
    <text evidence="2">The sequence shown here is derived from an EMBL/GenBank/DDBJ whole genome shotgun (WGS) entry which is preliminary data.</text>
</comment>
<dbReference type="AlphaFoldDB" id="A0A4R1NIL0"/>
<evidence type="ECO:0000313" key="3">
    <source>
        <dbReference type="Proteomes" id="UP000294555"/>
    </source>
</evidence>
<dbReference type="Proteomes" id="UP000294555">
    <property type="component" value="Unassembled WGS sequence"/>
</dbReference>
<evidence type="ECO:0000259" key="1">
    <source>
        <dbReference type="Pfam" id="PF06719"/>
    </source>
</evidence>
<protein>
    <submittedName>
        <fullName evidence="2">AraC-type transcriptional regulator</fullName>
    </submittedName>
</protein>
<dbReference type="PANTHER" id="PTHR43436">
    <property type="entry name" value="ARAC-FAMILY TRANSCRIPTIONAL REGULATOR"/>
    <property type="match status" value="1"/>
</dbReference>
<accession>A0A4R1NIL0</accession>
<reference evidence="2 3" key="1">
    <citation type="submission" date="2019-02" db="EMBL/GenBank/DDBJ databases">
        <title>Investigation of anaerobic lignin degradation for improved lignocellulosic biofuels.</title>
        <authorList>
            <person name="Deangelis K."/>
        </authorList>
    </citation>
    <scope>NUCLEOTIDE SEQUENCE [LARGE SCALE GENOMIC DNA]</scope>
    <source>
        <strain evidence="2 3">159R</strain>
    </source>
</reference>
<keyword evidence="3" id="KW-1185">Reference proteome</keyword>
<dbReference type="GO" id="GO:0006355">
    <property type="term" value="P:regulation of DNA-templated transcription"/>
    <property type="evidence" value="ECO:0007669"/>
    <property type="project" value="TreeGrafter"/>
</dbReference>
<organism evidence="2 3">
    <name type="scientific">Sodalis ligni</name>
    <dbReference type="NCBI Taxonomy" id="2697027"/>
    <lineage>
        <taxon>Bacteria</taxon>
        <taxon>Pseudomonadati</taxon>
        <taxon>Pseudomonadota</taxon>
        <taxon>Gammaproteobacteria</taxon>
        <taxon>Enterobacterales</taxon>
        <taxon>Bruguierivoracaceae</taxon>
        <taxon>Sodalis</taxon>
    </lineage>
</organism>
<dbReference type="Pfam" id="PF06719">
    <property type="entry name" value="AraC_N"/>
    <property type="match status" value="1"/>
</dbReference>
<dbReference type="InterPro" id="IPR009594">
    <property type="entry name" value="Tscrpt_reg_HTH_AraC_N"/>
</dbReference>
<dbReference type="OrthoDB" id="34150at2"/>
<proteinExistence type="predicted"/>
<dbReference type="EMBL" id="SJOI01000001">
    <property type="protein sequence ID" value="TCL07492.1"/>
    <property type="molecule type" value="Genomic_DNA"/>
</dbReference>
<name>A0A4R1NIL0_9GAMM</name>